<evidence type="ECO:0000313" key="2">
    <source>
        <dbReference type="EMBL" id="OWK05165.1"/>
    </source>
</evidence>
<name>A0A212CGU3_CEREH</name>
<gene>
    <name evidence="2" type="ORF">Celaphus_00002035</name>
</gene>
<feature type="region of interest" description="Disordered" evidence="1">
    <location>
        <begin position="1"/>
        <end position="22"/>
    </location>
</feature>
<dbReference type="EMBL" id="MKHE01000020">
    <property type="protein sequence ID" value="OWK05165.1"/>
    <property type="molecule type" value="Genomic_DNA"/>
</dbReference>
<keyword evidence="3" id="KW-1185">Reference proteome</keyword>
<accession>A0A212CGU3</accession>
<evidence type="ECO:0000256" key="1">
    <source>
        <dbReference type="SAM" id="MobiDB-lite"/>
    </source>
</evidence>
<dbReference type="AlphaFoldDB" id="A0A212CGU3"/>
<feature type="compositionally biased region" description="Low complexity" evidence="1">
    <location>
        <begin position="1"/>
        <end position="19"/>
    </location>
</feature>
<organism evidence="2 3">
    <name type="scientific">Cervus elaphus hippelaphus</name>
    <name type="common">European red deer</name>
    <dbReference type="NCBI Taxonomy" id="46360"/>
    <lineage>
        <taxon>Eukaryota</taxon>
        <taxon>Metazoa</taxon>
        <taxon>Chordata</taxon>
        <taxon>Craniata</taxon>
        <taxon>Vertebrata</taxon>
        <taxon>Euteleostomi</taxon>
        <taxon>Mammalia</taxon>
        <taxon>Eutheria</taxon>
        <taxon>Laurasiatheria</taxon>
        <taxon>Artiodactyla</taxon>
        <taxon>Ruminantia</taxon>
        <taxon>Pecora</taxon>
        <taxon>Cervidae</taxon>
        <taxon>Cervinae</taxon>
        <taxon>Cervus</taxon>
    </lineage>
</organism>
<proteinExistence type="predicted"/>
<evidence type="ECO:0000313" key="3">
    <source>
        <dbReference type="Proteomes" id="UP000242450"/>
    </source>
</evidence>
<protein>
    <submittedName>
        <fullName evidence="2">Uncharacterized protein</fullName>
    </submittedName>
</protein>
<sequence length="77" mass="8099">MASASSGSSAVGCSSADSGVPPCTSASGYVFEEDKVFDSDAKKAIENVFCDWRRVVLCLDSIRGIKALAGINWFMVS</sequence>
<comment type="caution">
    <text evidence="2">The sequence shown here is derived from an EMBL/GenBank/DDBJ whole genome shotgun (WGS) entry which is preliminary data.</text>
</comment>
<reference evidence="2 3" key="1">
    <citation type="journal article" date="2018" name="Mol. Genet. Genomics">
        <title>The red deer Cervus elaphus genome CerEla1.0: sequencing, annotating, genes, and chromosomes.</title>
        <authorList>
            <person name="Bana N.A."/>
            <person name="Nyiri A."/>
            <person name="Nagy J."/>
            <person name="Frank K."/>
            <person name="Nagy T."/>
            <person name="Steger V."/>
            <person name="Schiller M."/>
            <person name="Lakatos P."/>
            <person name="Sugar L."/>
            <person name="Horn P."/>
            <person name="Barta E."/>
            <person name="Orosz L."/>
        </authorList>
    </citation>
    <scope>NUCLEOTIDE SEQUENCE [LARGE SCALE GENOMIC DNA]</scope>
    <source>
        <strain evidence="2">Hungarian</strain>
    </source>
</reference>
<dbReference type="Proteomes" id="UP000242450">
    <property type="component" value="Chromosome 20"/>
</dbReference>